<evidence type="ECO:0000313" key="1">
    <source>
        <dbReference type="EMBL" id="KAF9619062.1"/>
    </source>
</evidence>
<name>A0A835IM67_9MAGN</name>
<dbReference type="OrthoDB" id="72596at2759"/>
<keyword evidence="2" id="KW-1185">Reference proteome</keyword>
<organism evidence="1 2">
    <name type="scientific">Coptis chinensis</name>
    <dbReference type="NCBI Taxonomy" id="261450"/>
    <lineage>
        <taxon>Eukaryota</taxon>
        <taxon>Viridiplantae</taxon>
        <taxon>Streptophyta</taxon>
        <taxon>Embryophyta</taxon>
        <taxon>Tracheophyta</taxon>
        <taxon>Spermatophyta</taxon>
        <taxon>Magnoliopsida</taxon>
        <taxon>Ranunculales</taxon>
        <taxon>Ranunculaceae</taxon>
        <taxon>Coptidoideae</taxon>
        <taxon>Coptis</taxon>
    </lineage>
</organism>
<proteinExistence type="predicted"/>
<evidence type="ECO:0000313" key="2">
    <source>
        <dbReference type="Proteomes" id="UP000631114"/>
    </source>
</evidence>
<accession>A0A835IM67</accession>
<protein>
    <submittedName>
        <fullName evidence="1">Uncharacterized protein</fullName>
    </submittedName>
</protein>
<dbReference type="Proteomes" id="UP000631114">
    <property type="component" value="Unassembled WGS sequence"/>
</dbReference>
<dbReference type="AlphaFoldDB" id="A0A835IM67"/>
<dbReference type="EMBL" id="JADFTS010000002">
    <property type="protein sequence ID" value="KAF9619062.1"/>
    <property type="molecule type" value="Genomic_DNA"/>
</dbReference>
<gene>
    <name evidence="1" type="ORF">IFM89_004420</name>
</gene>
<reference evidence="1 2" key="1">
    <citation type="submission" date="2020-10" db="EMBL/GenBank/DDBJ databases">
        <title>The Coptis chinensis genome and diversification of protoberbering-type alkaloids.</title>
        <authorList>
            <person name="Wang B."/>
            <person name="Shu S."/>
            <person name="Song C."/>
            <person name="Liu Y."/>
        </authorList>
    </citation>
    <scope>NUCLEOTIDE SEQUENCE [LARGE SCALE GENOMIC DNA]</scope>
    <source>
        <strain evidence="1">HL-2020</strain>
        <tissue evidence="1">Leaf</tissue>
    </source>
</reference>
<comment type="caution">
    <text evidence="1">The sequence shown here is derived from an EMBL/GenBank/DDBJ whole genome shotgun (WGS) entry which is preliminary data.</text>
</comment>
<sequence>MMSIEFLYSLGVNVKKVRMEAKIRMVGDHEAGKFIGYDTNFSEENKQSKVLNVSCNLKNAACKLKL</sequence>